<dbReference type="PANTHER" id="PTHR11176">
    <property type="entry name" value="BOULE-RELATED"/>
    <property type="match status" value="1"/>
</dbReference>
<protein>
    <recommendedName>
        <fullName evidence="3">RRM domain-containing protein</fullName>
    </recommendedName>
</protein>
<name>A0ABU6T6U4_9FABA</name>
<organism evidence="4 5">
    <name type="scientific">Stylosanthes scabra</name>
    <dbReference type="NCBI Taxonomy" id="79078"/>
    <lineage>
        <taxon>Eukaryota</taxon>
        <taxon>Viridiplantae</taxon>
        <taxon>Streptophyta</taxon>
        <taxon>Embryophyta</taxon>
        <taxon>Tracheophyta</taxon>
        <taxon>Spermatophyta</taxon>
        <taxon>Magnoliopsida</taxon>
        <taxon>eudicotyledons</taxon>
        <taxon>Gunneridae</taxon>
        <taxon>Pentapetalae</taxon>
        <taxon>rosids</taxon>
        <taxon>fabids</taxon>
        <taxon>Fabales</taxon>
        <taxon>Fabaceae</taxon>
        <taxon>Papilionoideae</taxon>
        <taxon>50 kb inversion clade</taxon>
        <taxon>dalbergioids sensu lato</taxon>
        <taxon>Dalbergieae</taxon>
        <taxon>Pterocarpus clade</taxon>
        <taxon>Stylosanthes</taxon>
    </lineage>
</organism>
<keyword evidence="5" id="KW-1185">Reference proteome</keyword>
<evidence type="ECO:0000259" key="3">
    <source>
        <dbReference type="PROSITE" id="PS50102"/>
    </source>
</evidence>
<gene>
    <name evidence="4" type="ORF">PIB30_118027</name>
</gene>
<evidence type="ECO:0000256" key="2">
    <source>
        <dbReference type="PROSITE-ProRule" id="PRU00176"/>
    </source>
</evidence>
<dbReference type="InterPro" id="IPR035979">
    <property type="entry name" value="RBD_domain_sf"/>
</dbReference>
<dbReference type="Pfam" id="PF00076">
    <property type="entry name" value="RRM_1"/>
    <property type="match status" value="1"/>
</dbReference>
<proteinExistence type="predicted"/>
<comment type="caution">
    <text evidence="4">The sequence shown here is derived from an EMBL/GenBank/DDBJ whole genome shotgun (WGS) entry which is preliminary data.</text>
</comment>
<dbReference type="EMBL" id="JASCZI010090658">
    <property type="protein sequence ID" value="MED6144254.1"/>
    <property type="molecule type" value="Genomic_DNA"/>
</dbReference>
<feature type="domain" description="RRM" evidence="3">
    <location>
        <begin position="17"/>
        <end position="114"/>
    </location>
</feature>
<reference evidence="4 5" key="1">
    <citation type="journal article" date="2023" name="Plants (Basel)">
        <title>Bridging the Gap: Combining Genomics and Transcriptomics Approaches to Understand Stylosanthes scabra, an Orphan Legume from the Brazilian Caatinga.</title>
        <authorList>
            <person name="Ferreira-Neto J.R.C."/>
            <person name="da Silva M.D."/>
            <person name="Binneck E."/>
            <person name="de Melo N.F."/>
            <person name="da Silva R.H."/>
            <person name="de Melo A.L.T.M."/>
            <person name="Pandolfi V."/>
            <person name="Bustamante F.O."/>
            <person name="Brasileiro-Vidal A.C."/>
            <person name="Benko-Iseppon A.M."/>
        </authorList>
    </citation>
    <scope>NUCLEOTIDE SEQUENCE [LARGE SCALE GENOMIC DNA]</scope>
    <source>
        <tissue evidence="4">Leaves</tissue>
    </source>
</reference>
<evidence type="ECO:0000313" key="4">
    <source>
        <dbReference type="EMBL" id="MED6144254.1"/>
    </source>
</evidence>
<dbReference type="Gene3D" id="3.30.70.330">
    <property type="match status" value="1"/>
</dbReference>
<dbReference type="SMART" id="SM00360">
    <property type="entry name" value="RRM"/>
    <property type="match status" value="1"/>
</dbReference>
<evidence type="ECO:0000256" key="1">
    <source>
        <dbReference type="ARBA" id="ARBA00022884"/>
    </source>
</evidence>
<dbReference type="CDD" id="cd12384">
    <property type="entry name" value="RRM_RBM24_RBM38_like"/>
    <property type="match status" value="1"/>
</dbReference>
<dbReference type="SUPFAM" id="SSF54928">
    <property type="entry name" value="RNA-binding domain, RBD"/>
    <property type="match status" value="1"/>
</dbReference>
<evidence type="ECO:0000313" key="5">
    <source>
        <dbReference type="Proteomes" id="UP001341840"/>
    </source>
</evidence>
<accession>A0ABU6T6U4</accession>
<dbReference type="InterPro" id="IPR012677">
    <property type="entry name" value="Nucleotide-bd_a/b_plait_sf"/>
</dbReference>
<keyword evidence="1 2" id="KW-0694">RNA-binding</keyword>
<sequence length="265" mass="29631">MMAYPHYRPHFGDTTFTKLFVGGLAWETPTEELRKYFEQFGDILEAVIITDKNTGKSKGYGFVTFRDQESARRACADPNPVIDGRRANCNIASLGRTRPSPPRGRNYMVQAGGGGEGGQQGGGMAGAGPSYGGVPGAGPSSLGGAGAVMYPPYGYPTYTPDYGYHHQHCTAHRFISKHNTIIIINNNNYMDQHRHQWAHHIIMDTQCKQHQEAHYFLHHHSMQIAYQHLLLLLQLDPPMYTTLPHQWNPPPSLLIIIIIHSNNQQ</sequence>
<dbReference type="PROSITE" id="PS50102">
    <property type="entry name" value="RRM"/>
    <property type="match status" value="1"/>
</dbReference>
<dbReference type="InterPro" id="IPR000504">
    <property type="entry name" value="RRM_dom"/>
</dbReference>
<dbReference type="Proteomes" id="UP001341840">
    <property type="component" value="Unassembled WGS sequence"/>
</dbReference>
<dbReference type="PANTHER" id="PTHR11176:SF23">
    <property type="entry name" value="RNA-BINDING (RRM_RBD_RNP MOTIFS) FAMILY PROTEIN"/>
    <property type="match status" value="1"/>
</dbReference>